<feature type="region of interest" description="Disordered" evidence="2">
    <location>
        <begin position="253"/>
        <end position="293"/>
    </location>
</feature>
<dbReference type="HAMAP" id="MF_02066">
    <property type="entry name" value="CpoB"/>
    <property type="match status" value="1"/>
</dbReference>
<organism evidence="3 4">
    <name type="scientific">Hyalangium rubrum</name>
    <dbReference type="NCBI Taxonomy" id="3103134"/>
    <lineage>
        <taxon>Bacteria</taxon>
        <taxon>Pseudomonadati</taxon>
        <taxon>Myxococcota</taxon>
        <taxon>Myxococcia</taxon>
        <taxon>Myxococcales</taxon>
        <taxon>Cystobacterineae</taxon>
        <taxon>Archangiaceae</taxon>
        <taxon>Hyalangium</taxon>
    </lineage>
</organism>
<evidence type="ECO:0000313" key="4">
    <source>
        <dbReference type="Proteomes" id="UP001291309"/>
    </source>
</evidence>
<keyword evidence="1" id="KW-0175">Coiled coil</keyword>
<gene>
    <name evidence="3" type="ORF">SYV04_29420</name>
</gene>
<dbReference type="Gene3D" id="1.20.5.170">
    <property type="match status" value="1"/>
</dbReference>
<dbReference type="InterPro" id="IPR019734">
    <property type="entry name" value="TPR_rpt"/>
</dbReference>
<sequence>MRRLALLVLLPLAGCFYPADRGRALEAKVDRLSSDNTRLTEELKAAREQLNATLPLIDQKVVEVTKALEGLDKAARRNDADIGIQLQKTVEDMAQLRGQVETYLYKISELEAALGRLTQDAEKKQLAQQGVDALKEAEAKKQAEALQRPVDKKEFLALAQAKAKAGELPLARQLFNEFMKKWAKDPLMGEAHYGMGETYFAEDKCREALFEYGQVLQGFPKSPAAPDAYLRSSECFGKLKMKEESRLALEELVKSHPKSEAAKTAKTRLAELDKAKKKPAAPAPAPAPKKGTK</sequence>
<feature type="compositionally biased region" description="Basic and acidic residues" evidence="2">
    <location>
        <begin position="253"/>
        <end position="274"/>
    </location>
</feature>
<dbReference type="RefSeq" id="WP_321549270.1">
    <property type="nucleotide sequence ID" value="NZ_JAXIVS010000011.1"/>
</dbReference>
<dbReference type="Proteomes" id="UP001291309">
    <property type="component" value="Unassembled WGS sequence"/>
</dbReference>
<dbReference type="Pfam" id="PF13174">
    <property type="entry name" value="TPR_6"/>
    <property type="match status" value="1"/>
</dbReference>
<comment type="caution">
    <text evidence="3">The sequence shown here is derived from an EMBL/GenBank/DDBJ whole genome shotgun (WGS) entry which is preliminary data.</text>
</comment>
<evidence type="ECO:0000313" key="3">
    <source>
        <dbReference type="EMBL" id="MDY7230551.1"/>
    </source>
</evidence>
<evidence type="ECO:0000256" key="1">
    <source>
        <dbReference type="SAM" id="Coils"/>
    </source>
</evidence>
<feature type="coiled-coil region" evidence="1">
    <location>
        <begin position="22"/>
        <end position="49"/>
    </location>
</feature>
<reference evidence="3 4" key="1">
    <citation type="submission" date="2023-12" db="EMBL/GenBank/DDBJ databases">
        <title>the genome sequence of Hyalangium sp. s54d21.</title>
        <authorList>
            <person name="Zhang X."/>
        </authorList>
    </citation>
    <scope>NUCLEOTIDE SEQUENCE [LARGE SCALE GENOMIC DNA]</scope>
    <source>
        <strain evidence="4">s54d21</strain>
    </source>
</reference>
<dbReference type="SUPFAM" id="SSF48452">
    <property type="entry name" value="TPR-like"/>
    <property type="match status" value="1"/>
</dbReference>
<protein>
    <submittedName>
        <fullName evidence="3">Tetratricopeptide repeat protein</fullName>
    </submittedName>
</protein>
<evidence type="ECO:0000256" key="2">
    <source>
        <dbReference type="SAM" id="MobiDB-lite"/>
    </source>
</evidence>
<dbReference type="InterPro" id="IPR011990">
    <property type="entry name" value="TPR-like_helical_dom_sf"/>
</dbReference>
<dbReference type="Gene3D" id="1.25.40.10">
    <property type="entry name" value="Tetratricopeptide repeat domain"/>
    <property type="match status" value="1"/>
</dbReference>
<keyword evidence="4" id="KW-1185">Reference proteome</keyword>
<name>A0ABU5HBB3_9BACT</name>
<dbReference type="InterPro" id="IPR034706">
    <property type="entry name" value="CpoB"/>
</dbReference>
<feature type="coiled-coil region" evidence="1">
    <location>
        <begin position="93"/>
        <end position="127"/>
    </location>
</feature>
<dbReference type="EMBL" id="JAXIVS010000011">
    <property type="protein sequence ID" value="MDY7230551.1"/>
    <property type="molecule type" value="Genomic_DNA"/>
</dbReference>
<accession>A0ABU5HBB3</accession>
<proteinExistence type="inferred from homology"/>